<dbReference type="SMART" id="SM01017">
    <property type="entry name" value="Arrestin_C"/>
    <property type="match status" value="1"/>
</dbReference>
<dbReference type="SMART" id="SM00239">
    <property type="entry name" value="C2"/>
    <property type="match status" value="1"/>
</dbReference>
<dbReference type="Gene3D" id="2.60.40.150">
    <property type="entry name" value="C2 domain"/>
    <property type="match status" value="1"/>
</dbReference>
<evidence type="ECO:0000259" key="1">
    <source>
        <dbReference type="PROSITE" id="PS50004"/>
    </source>
</evidence>
<dbReference type="InterPro" id="IPR014752">
    <property type="entry name" value="Arrestin-like_C"/>
</dbReference>
<sequence>MMDIRTLTLNIIEGKELIGADKGGKSSDPYVKFHVDGQTYKTEVKKETLSPIWNQIFQLPNINCDSTVFNFEVFDWDRIGSHDSLSGVTVPCSLFKQNALNGVKDQWLNLDKKGFIRVGFEFYPPYQTLNGAAPVPVNPIPTFNNVSISNNMGILPPPVHFPPLYLSTIPQDTKAEFILPNEVYFKKTYITGEPVDASLILYVSQPCVFVRSLYVSFRGKVTFNGKKTKDLVQDYRNLLHCVQTAPNQKTRLDRGKHIFPFQFFIPKECYSTYSMKGYDVSYKFVFNADIVNLPDIEIAKAINVVNIEDTIHRVTKSPINQDASKSPLTGGNISIKVKSPKNTFYPGEDIELDVFVENNSNKKIKKIDFTVHRTISEFGPTEYENSVQTTKQFFPKIKQKTSHSQNMVIELPSHLVRSIYQPKMIKIEYQIHAVLDIPKCVDLSIKIPINIVLPDPKIEPVTSALDEIASIPRYIKDWSIRNFNSWLLFKVKCPECVHNPIFYQYNLSGEELMTMDRNFLASNVLVGSGPRNQEIFTALCEEMDKILAVRNFLKDNQLAQYIPTFESETITFDLVKDLTLYDLGSLGLNIGDTKRFELLIKKLNQ</sequence>
<dbReference type="SUPFAM" id="SSF47769">
    <property type="entry name" value="SAM/Pointed domain"/>
    <property type="match status" value="2"/>
</dbReference>
<dbReference type="Pfam" id="PF02752">
    <property type="entry name" value="Arrestin_C"/>
    <property type="match status" value="1"/>
</dbReference>
<proteinExistence type="predicted"/>
<dbReference type="Gene3D" id="2.60.40.640">
    <property type="match status" value="2"/>
</dbReference>
<dbReference type="InterPro" id="IPR014756">
    <property type="entry name" value="Ig_E-set"/>
</dbReference>
<dbReference type="PANTHER" id="PTHR11188">
    <property type="entry name" value="ARRESTIN DOMAIN CONTAINING PROTEIN"/>
    <property type="match status" value="1"/>
</dbReference>
<dbReference type="GO" id="GO:0005737">
    <property type="term" value="C:cytoplasm"/>
    <property type="evidence" value="ECO:0007669"/>
    <property type="project" value="TreeGrafter"/>
</dbReference>
<protein>
    <recommendedName>
        <fullName evidence="1">C2 domain-containing protein</fullName>
    </recommendedName>
</protein>
<dbReference type="InterPro" id="IPR035892">
    <property type="entry name" value="C2_domain_sf"/>
</dbReference>
<keyword evidence="3" id="KW-1185">Reference proteome</keyword>
<dbReference type="EMBL" id="AJWJ01000116">
    <property type="protein sequence ID" value="KAF2075071.1"/>
    <property type="molecule type" value="Genomic_DNA"/>
</dbReference>
<feature type="domain" description="C2" evidence="1">
    <location>
        <begin position="1"/>
        <end position="108"/>
    </location>
</feature>
<dbReference type="InterPro" id="IPR013761">
    <property type="entry name" value="SAM/pointed_sf"/>
</dbReference>
<dbReference type="PROSITE" id="PS50004">
    <property type="entry name" value="C2"/>
    <property type="match status" value="1"/>
</dbReference>
<reference evidence="2" key="1">
    <citation type="submission" date="2020-01" db="EMBL/GenBank/DDBJ databases">
        <title>Development of genomics and gene disruption for Polysphondylium violaceum indicates a role for the polyketide synthase stlB in stalk morphogenesis.</title>
        <authorList>
            <person name="Narita B."/>
            <person name="Kawabe Y."/>
            <person name="Kin K."/>
            <person name="Saito T."/>
            <person name="Gibbs R."/>
            <person name="Kuspa A."/>
            <person name="Muzny D."/>
            <person name="Queller D."/>
            <person name="Richards S."/>
            <person name="Strassman J."/>
            <person name="Sucgang R."/>
            <person name="Worley K."/>
            <person name="Schaap P."/>
        </authorList>
    </citation>
    <scope>NUCLEOTIDE SEQUENCE</scope>
    <source>
        <strain evidence="2">QSvi11</strain>
    </source>
</reference>
<evidence type="ECO:0000313" key="3">
    <source>
        <dbReference type="Proteomes" id="UP000695562"/>
    </source>
</evidence>
<dbReference type="InterPro" id="IPR000008">
    <property type="entry name" value="C2_dom"/>
</dbReference>
<dbReference type="InterPro" id="IPR011022">
    <property type="entry name" value="Arrestin_C-like"/>
</dbReference>
<dbReference type="InterPro" id="IPR001660">
    <property type="entry name" value="SAM"/>
</dbReference>
<dbReference type="InterPro" id="IPR050357">
    <property type="entry name" value="Arrestin_domain-protein"/>
</dbReference>
<dbReference type="PANTHER" id="PTHR11188:SF162">
    <property type="entry name" value="ARRESTIN DOMAIN-CONTAINING PROTEIN B"/>
    <property type="match status" value="1"/>
</dbReference>
<comment type="caution">
    <text evidence="2">The sequence shown here is derived from an EMBL/GenBank/DDBJ whole genome shotgun (WGS) entry which is preliminary data.</text>
</comment>
<dbReference type="GO" id="GO:0015031">
    <property type="term" value="P:protein transport"/>
    <property type="evidence" value="ECO:0007669"/>
    <property type="project" value="TreeGrafter"/>
</dbReference>
<dbReference type="AlphaFoldDB" id="A0A8J4Q6K9"/>
<dbReference type="Proteomes" id="UP000695562">
    <property type="component" value="Unassembled WGS sequence"/>
</dbReference>
<accession>A0A8J4Q6K9</accession>
<dbReference type="Pfam" id="PF00536">
    <property type="entry name" value="SAM_1"/>
    <property type="match status" value="1"/>
</dbReference>
<dbReference type="SUPFAM" id="SSF49562">
    <property type="entry name" value="C2 domain (Calcium/lipid-binding domain, CaLB)"/>
    <property type="match status" value="1"/>
</dbReference>
<dbReference type="SUPFAM" id="SSF81296">
    <property type="entry name" value="E set domains"/>
    <property type="match status" value="2"/>
</dbReference>
<evidence type="ECO:0000313" key="2">
    <source>
        <dbReference type="EMBL" id="KAF2075071.1"/>
    </source>
</evidence>
<dbReference type="Pfam" id="PF00168">
    <property type="entry name" value="C2"/>
    <property type="match status" value="1"/>
</dbReference>
<dbReference type="InterPro" id="IPR011021">
    <property type="entry name" value="Arrestin-like_N"/>
</dbReference>
<gene>
    <name evidence="2" type="ORF">CYY_003638</name>
</gene>
<name>A0A8J4Q6K9_9MYCE</name>
<dbReference type="Gene3D" id="1.10.150.50">
    <property type="entry name" value="Transcription Factor, Ets-1"/>
    <property type="match status" value="1"/>
</dbReference>
<dbReference type="OrthoDB" id="30292at2759"/>
<dbReference type="Pfam" id="PF00339">
    <property type="entry name" value="Arrestin_N"/>
    <property type="match status" value="1"/>
</dbReference>
<organism evidence="2 3">
    <name type="scientific">Polysphondylium violaceum</name>
    <dbReference type="NCBI Taxonomy" id="133409"/>
    <lineage>
        <taxon>Eukaryota</taxon>
        <taxon>Amoebozoa</taxon>
        <taxon>Evosea</taxon>
        <taxon>Eumycetozoa</taxon>
        <taxon>Dictyostelia</taxon>
        <taxon>Dictyosteliales</taxon>
        <taxon>Dictyosteliaceae</taxon>
        <taxon>Polysphondylium</taxon>
    </lineage>
</organism>